<dbReference type="Proteomes" id="UP000235371">
    <property type="component" value="Unassembled WGS sequence"/>
</dbReference>
<dbReference type="InParanoid" id="A0A2J6TUH7"/>
<name>A0A2J6TUH7_9HELO</name>
<evidence type="ECO:0000313" key="4">
    <source>
        <dbReference type="Proteomes" id="UP000235371"/>
    </source>
</evidence>
<sequence>MATGYTKLAQFIADQQYAIIRKFQHLAARDLLYLQAELVQLEIEYSDAAQLDRECDDERKFYDREWWHLSNSKRRGFKGEQWDLALKIRAKLREYYQSAEQYSRVTAVPRPKKSDLDLLRTWILSPDLGGGCRLLGKDLSGADRLSVYEDVYQDDLMHLIGNRGENDILTRLLSGPVLKAFHYFVGRFLKKPKPLDEESPATQPCGPSGLHHYSDQHVLTVVDAIGTVVSSLAPLVAVISLSFVTRMQARLGLVCLFTVIFSATLAVATKARRIEIFAATAAFASVLVVFVGSTNLTRV</sequence>
<keyword evidence="1" id="KW-0812">Transmembrane</keyword>
<dbReference type="GeneID" id="36585764"/>
<accession>A0A2J6TUH7</accession>
<dbReference type="EMBL" id="KZ613743">
    <property type="protein sequence ID" value="PMD66651.1"/>
    <property type="molecule type" value="Genomic_DNA"/>
</dbReference>
<protein>
    <recommendedName>
        <fullName evidence="2">DUF6594 domain-containing protein</fullName>
    </recommendedName>
</protein>
<dbReference type="AlphaFoldDB" id="A0A2J6TUH7"/>
<dbReference type="PANTHER" id="PTHR34502">
    <property type="entry name" value="DUF6594 DOMAIN-CONTAINING PROTEIN-RELATED"/>
    <property type="match status" value="1"/>
</dbReference>
<dbReference type="OrthoDB" id="5342093at2759"/>
<dbReference type="Pfam" id="PF20237">
    <property type="entry name" value="DUF6594"/>
    <property type="match status" value="1"/>
</dbReference>
<dbReference type="PANTHER" id="PTHR34502:SF5">
    <property type="entry name" value="DUF6594 DOMAIN-CONTAINING PROTEIN"/>
    <property type="match status" value="1"/>
</dbReference>
<keyword evidence="4" id="KW-1185">Reference proteome</keyword>
<feature type="transmembrane region" description="Helical" evidence="1">
    <location>
        <begin position="274"/>
        <end position="296"/>
    </location>
</feature>
<evidence type="ECO:0000313" key="3">
    <source>
        <dbReference type="EMBL" id="PMD66651.1"/>
    </source>
</evidence>
<dbReference type="STRING" id="1095630.A0A2J6TUH7"/>
<dbReference type="InterPro" id="IPR046529">
    <property type="entry name" value="DUF6594"/>
</dbReference>
<keyword evidence="1" id="KW-1133">Transmembrane helix</keyword>
<organism evidence="3 4">
    <name type="scientific">Hyaloscypha bicolor E</name>
    <dbReference type="NCBI Taxonomy" id="1095630"/>
    <lineage>
        <taxon>Eukaryota</taxon>
        <taxon>Fungi</taxon>
        <taxon>Dikarya</taxon>
        <taxon>Ascomycota</taxon>
        <taxon>Pezizomycotina</taxon>
        <taxon>Leotiomycetes</taxon>
        <taxon>Helotiales</taxon>
        <taxon>Hyaloscyphaceae</taxon>
        <taxon>Hyaloscypha</taxon>
        <taxon>Hyaloscypha bicolor</taxon>
    </lineage>
</organism>
<gene>
    <name evidence="3" type="ORF">K444DRAFT_579985</name>
</gene>
<feature type="transmembrane region" description="Helical" evidence="1">
    <location>
        <begin position="251"/>
        <end position="268"/>
    </location>
</feature>
<reference evidence="3 4" key="1">
    <citation type="submission" date="2016-04" db="EMBL/GenBank/DDBJ databases">
        <title>A degradative enzymes factory behind the ericoid mycorrhizal symbiosis.</title>
        <authorList>
            <consortium name="DOE Joint Genome Institute"/>
            <person name="Martino E."/>
            <person name="Morin E."/>
            <person name="Grelet G."/>
            <person name="Kuo A."/>
            <person name="Kohler A."/>
            <person name="Daghino S."/>
            <person name="Barry K."/>
            <person name="Choi C."/>
            <person name="Cichocki N."/>
            <person name="Clum A."/>
            <person name="Copeland A."/>
            <person name="Hainaut M."/>
            <person name="Haridas S."/>
            <person name="Labutti K."/>
            <person name="Lindquist E."/>
            <person name="Lipzen A."/>
            <person name="Khouja H.-R."/>
            <person name="Murat C."/>
            <person name="Ohm R."/>
            <person name="Olson A."/>
            <person name="Spatafora J."/>
            <person name="Veneault-Fourrey C."/>
            <person name="Henrissat B."/>
            <person name="Grigoriev I."/>
            <person name="Martin F."/>
            <person name="Perotto S."/>
        </authorList>
    </citation>
    <scope>NUCLEOTIDE SEQUENCE [LARGE SCALE GENOMIC DNA]</scope>
    <source>
        <strain evidence="3 4">E</strain>
    </source>
</reference>
<feature type="domain" description="DUF6594" evidence="2">
    <location>
        <begin position="5"/>
        <end position="288"/>
    </location>
</feature>
<evidence type="ECO:0000256" key="1">
    <source>
        <dbReference type="SAM" id="Phobius"/>
    </source>
</evidence>
<dbReference type="RefSeq" id="XP_024743555.1">
    <property type="nucleotide sequence ID" value="XM_024877687.1"/>
</dbReference>
<evidence type="ECO:0000259" key="2">
    <source>
        <dbReference type="Pfam" id="PF20237"/>
    </source>
</evidence>
<proteinExistence type="predicted"/>
<keyword evidence="1" id="KW-0472">Membrane</keyword>
<feature type="transmembrane region" description="Helical" evidence="1">
    <location>
        <begin position="224"/>
        <end position="244"/>
    </location>
</feature>